<proteinExistence type="inferred from homology"/>
<comment type="caution">
    <text evidence="12">The sequence shown here is derived from an EMBL/GenBank/DDBJ whole genome shotgun (WGS) entry which is preliminary data.</text>
</comment>
<sequence>MLLDFSKYLVGTFKRQIVNREAEIEIKSEKMAEAAVEFLLENLKQLLIHHADLIKNARSQVEKLEQDVGFFKSFLKKVSSKKLRKDETLKALVREIRSVFYDADDAIDTMVRPPRRRPGNQSPDYSTSPSTKTSATQRGSMKSAKGSLTSSTATTSLTSSISPPPMMALTKTLRRLTFFPIYFPTPSKKDNVVGLEDEANKIVGYLKENTSHLDVISIIGMLGLGKTTLAGNIFHDPDIKFEFTEKEVFLSSLRQMKTQFNKDEYTKKRCSYLAKETSALLGDVGKFLLVMDDVWETTDWDKIKECLPEDNTVGKVMITSRQMDVGKHVNRFREPHPLRKEIAARCDGLPLAIVVIEGVLATKLSKSETQWEKVSTSADGRVKSCRIHDMLRDFCKVEGWKDCDTKKLSGPVMKGFSPHSLKHRSIDASASTRMSWTSSLLRVLEAKPLKFSRLPKSFHELFHLRYLALSMKPESNSTPSVLPSTFKKLWNIQTLIVDTTSRFLDIRADVMSMTQLSTVSPESCTEALFDRARNLKKLGMRGKLSSFLNSKTGTFDCLTKLSYLEKLKLLNDVYPKPPSLGKLDSLPPAYKFPVNLRSLTLQNTFLEWTHMSTLGSLQKLKVLKLKDNAFVGTSWEVMERGFNALEVLHIRRIDLLTWTASAQHFPSLKQLQLRNCDKLKEVPIGLNDNPNLEYLDLQFCKAAAASAKKLAAAKKAGATTFTLSIYPPNA</sequence>
<dbReference type="InterPro" id="IPR042197">
    <property type="entry name" value="Apaf_helical"/>
</dbReference>
<dbReference type="GO" id="GO:0005524">
    <property type="term" value="F:ATP binding"/>
    <property type="evidence" value="ECO:0007669"/>
    <property type="project" value="UniProtKB-KW"/>
</dbReference>
<accession>A0A8X8W363</accession>
<dbReference type="GO" id="GO:0098542">
    <property type="term" value="P:defense response to other organism"/>
    <property type="evidence" value="ECO:0007669"/>
    <property type="project" value="TreeGrafter"/>
</dbReference>
<evidence type="ECO:0008006" key="14">
    <source>
        <dbReference type="Google" id="ProtNLM"/>
    </source>
</evidence>
<dbReference type="InterPro" id="IPR032675">
    <property type="entry name" value="LRR_dom_sf"/>
</dbReference>
<dbReference type="Proteomes" id="UP000298416">
    <property type="component" value="Unassembled WGS sequence"/>
</dbReference>
<evidence type="ECO:0000256" key="5">
    <source>
        <dbReference type="ARBA" id="ARBA00022821"/>
    </source>
</evidence>
<evidence type="ECO:0000256" key="3">
    <source>
        <dbReference type="ARBA" id="ARBA00022737"/>
    </source>
</evidence>
<dbReference type="Gene3D" id="1.20.5.4130">
    <property type="match status" value="1"/>
</dbReference>
<dbReference type="PANTHER" id="PTHR23155:SF1193">
    <property type="entry name" value="DISEASE RESISTANCE PROTEIN RPP13-RELATED"/>
    <property type="match status" value="1"/>
</dbReference>
<dbReference type="InterPro" id="IPR027417">
    <property type="entry name" value="P-loop_NTPase"/>
</dbReference>
<reference evidence="12" key="1">
    <citation type="submission" date="2018-01" db="EMBL/GenBank/DDBJ databases">
        <authorList>
            <person name="Mao J.F."/>
        </authorList>
    </citation>
    <scope>NUCLEOTIDE SEQUENCE</scope>
    <source>
        <strain evidence="12">Huo1</strain>
        <tissue evidence="12">Leaf</tissue>
    </source>
</reference>
<feature type="coiled-coil region" evidence="7">
    <location>
        <begin position="40"/>
        <end position="67"/>
    </location>
</feature>
<dbReference type="EMBL" id="PNBA02000021">
    <property type="protein sequence ID" value="KAG6387260.1"/>
    <property type="molecule type" value="Genomic_DNA"/>
</dbReference>
<dbReference type="InterPro" id="IPR041118">
    <property type="entry name" value="Rx_N"/>
</dbReference>
<dbReference type="SUPFAM" id="SSF52540">
    <property type="entry name" value="P-loop containing nucleoside triphosphate hydrolases"/>
    <property type="match status" value="1"/>
</dbReference>
<keyword evidence="4" id="KW-0547">Nucleotide-binding</keyword>
<evidence type="ECO:0000256" key="8">
    <source>
        <dbReference type="SAM" id="MobiDB-lite"/>
    </source>
</evidence>
<evidence type="ECO:0000256" key="7">
    <source>
        <dbReference type="SAM" id="Coils"/>
    </source>
</evidence>
<dbReference type="InterPro" id="IPR055414">
    <property type="entry name" value="LRR_R13L4/SHOC2-like"/>
</dbReference>
<dbReference type="Gene3D" id="3.40.50.300">
    <property type="entry name" value="P-loop containing nucleotide triphosphate hydrolases"/>
    <property type="match status" value="1"/>
</dbReference>
<name>A0A8X8W363_SALSN</name>
<evidence type="ECO:0000256" key="4">
    <source>
        <dbReference type="ARBA" id="ARBA00022741"/>
    </source>
</evidence>
<keyword evidence="7" id="KW-0175">Coiled coil</keyword>
<evidence type="ECO:0000313" key="12">
    <source>
        <dbReference type="EMBL" id="KAG6387260.1"/>
    </source>
</evidence>
<dbReference type="InterPro" id="IPR044974">
    <property type="entry name" value="Disease_R_plants"/>
</dbReference>
<gene>
    <name evidence="12" type="ORF">SASPL_152447</name>
</gene>
<dbReference type="PANTHER" id="PTHR23155">
    <property type="entry name" value="DISEASE RESISTANCE PROTEIN RP"/>
    <property type="match status" value="1"/>
</dbReference>
<dbReference type="PRINTS" id="PR00364">
    <property type="entry name" value="DISEASERSIST"/>
</dbReference>
<evidence type="ECO:0000259" key="11">
    <source>
        <dbReference type="Pfam" id="PF23598"/>
    </source>
</evidence>
<feature type="domain" description="Disease resistance N-terminal" evidence="10">
    <location>
        <begin position="35"/>
        <end position="111"/>
    </location>
</feature>
<reference evidence="12" key="2">
    <citation type="submission" date="2020-08" db="EMBL/GenBank/DDBJ databases">
        <title>Plant Genome Project.</title>
        <authorList>
            <person name="Zhang R.-G."/>
        </authorList>
    </citation>
    <scope>NUCLEOTIDE SEQUENCE</scope>
    <source>
        <strain evidence="12">Huo1</strain>
        <tissue evidence="12">Leaf</tissue>
    </source>
</reference>
<feature type="compositionally biased region" description="Low complexity" evidence="8">
    <location>
        <begin position="142"/>
        <end position="161"/>
    </location>
</feature>
<evidence type="ECO:0000256" key="1">
    <source>
        <dbReference type="ARBA" id="ARBA00008894"/>
    </source>
</evidence>
<keyword evidence="2" id="KW-0433">Leucine-rich repeat</keyword>
<evidence type="ECO:0000313" key="13">
    <source>
        <dbReference type="Proteomes" id="UP000298416"/>
    </source>
</evidence>
<feature type="compositionally biased region" description="Polar residues" evidence="8">
    <location>
        <begin position="119"/>
        <end position="140"/>
    </location>
</feature>
<feature type="domain" description="NB-ARC" evidence="9">
    <location>
        <begin position="196"/>
        <end position="336"/>
    </location>
</feature>
<dbReference type="CDD" id="cd14798">
    <property type="entry name" value="RX-CC_like"/>
    <property type="match status" value="1"/>
</dbReference>
<feature type="domain" description="Disease resistance R13L4/SHOC-2-like LRR" evidence="11">
    <location>
        <begin position="441"/>
        <end position="714"/>
    </location>
</feature>
<dbReference type="InterPro" id="IPR038005">
    <property type="entry name" value="RX-like_CC"/>
</dbReference>
<evidence type="ECO:0000256" key="6">
    <source>
        <dbReference type="ARBA" id="ARBA00022840"/>
    </source>
</evidence>
<dbReference type="Pfam" id="PF00931">
    <property type="entry name" value="NB-ARC"/>
    <property type="match status" value="1"/>
</dbReference>
<dbReference type="Gene3D" id="3.80.10.10">
    <property type="entry name" value="Ribonuclease Inhibitor"/>
    <property type="match status" value="1"/>
</dbReference>
<dbReference type="InterPro" id="IPR002182">
    <property type="entry name" value="NB-ARC"/>
</dbReference>
<dbReference type="Gene3D" id="1.10.8.430">
    <property type="entry name" value="Helical domain of apoptotic protease-activating factors"/>
    <property type="match status" value="1"/>
</dbReference>
<protein>
    <recommendedName>
        <fullName evidence="14">Disease resistance protein RPM1</fullName>
    </recommendedName>
</protein>
<comment type="similarity">
    <text evidence="1">Belongs to the disease resistance NB-LRR family.</text>
</comment>
<evidence type="ECO:0000259" key="9">
    <source>
        <dbReference type="Pfam" id="PF00931"/>
    </source>
</evidence>
<dbReference type="AlphaFoldDB" id="A0A8X8W363"/>
<keyword evidence="3" id="KW-0677">Repeat</keyword>
<keyword evidence="5" id="KW-0611">Plant defense</keyword>
<dbReference type="Pfam" id="PF23598">
    <property type="entry name" value="LRR_14"/>
    <property type="match status" value="1"/>
</dbReference>
<evidence type="ECO:0000259" key="10">
    <source>
        <dbReference type="Pfam" id="PF18052"/>
    </source>
</evidence>
<dbReference type="GO" id="GO:0043531">
    <property type="term" value="F:ADP binding"/>
    <property type="evidence" value="ECO:0007669"/>
    <property type="project" value="InterPro"/>
</dbReference>
<feature type="region of interest" description="Disordered" evidence="8">
    <location>
        <begin position="110"/>
        <end position="161"/>
    </location>
</feature>
<dbReference type="SUPFAM" id="SSF52058">
    <property type="entry name" value="L domain-like"/>
    <property type="match status" value="1"/>
</dbReference>
<dbReference type="Pfam" id="PF18052">
    <property type="entry name" value="Rx_N"/>
    <property type="match status" value="1"/>
</dbReference>
<keyword evidence="6" id="KW-0067">ATP-binding</keyword>
<organism evidence="12">
    <name type="scientific">Salvia splendens</name>
    <name type="common">Scarlet sage</name>
    <dbReference type="NCBI Taxonomy" id="180675"/>
    <lineage>
        <taxon>Eukaryota</taxon>
        <taxon>Viridiplantae</taxon>
        <taxon>Streptophyta</taxon>
        <taxon>Embryophyta</taxon>
        <taxon>Tracheophyta</taxon>
        <taxon>Spermatophyta</taxon>
        <taxon>Magnoliopsida</taxon>
        <taxon>eudicotyledons</taxon>
        <taxon>Gunneridae</taxon>
        <taxon>Pentapetalae</taxon>
        <taxon>asterids</taxon>
        <taxon>lamiids</taxon>
        <taxon>Lamiales</taxon>
        <taxon>Lamiaceae</taxon>
        <taxon>Nepetoideae</taxon>
        <taxon>Mentheae</taxon>
        <taxon>Salviinae</taxon>
        <taxon>Salvia</taxon>
        <taxon>Salvia subgen. Calosphace</taxon>
        <taxon>core Calosphace</taxon>
    </lineage>
</organism>
<keyword evidence="13" id="KW-1185">Reference proteome</keyword>
<evidence type="ECO:0000256" key="2">
    <source>
        <dbReference type="ARBA" id="ARBA00022614"/>
    </source>
</evidence>